<organism evidence="3 4">
    <name type="scientific">Eutrema salsugineum</name>
    <name type="common">Saltwater cress</name>
    <name type="synonym">Sisymbrium salsugineum</name>
    <dbReference type="NCBI Taxonomy" id="72664"/>
    <lineage>
        <taxon>Eukaryota</taxon>
        <taxon>Viridiplantae</taxon>
        <taxon>Streptophyta</taxon>
        <taxon>Embryophyta</taxon>
        <taxon>Tracheophyta</taxon>
        <taxon>Spermatophyta</taxon>
        <taxon>Magnoliopsida</taxon>
        <taxon>eudicotyledons</taxon>
        <taxon>Gunneridae</taxon>
        <taxon>Pentapetalae</taxon>
        <taxon>rosids</taxon>
        <taxon>malvids</taxon>
        <taxon>Brassicales</taxon>
        <taxon>Brassicaceae</taxon>
        <taxon>Eutremeae</taxon>
        <taxon>Eutrema</taxon>
    </lineage>
</organism>
<accession>V4MY95</accession>
<evidence type="ECO:0000259" key="2">
    <source>
        <dbReference type="Pfam" id="PF14111"/>
    </source>
</evidence>
<proteinExistence type="predicted"/>
<dbReference type="InterPro" id="IPR025558">
    <property type="entry name" value="DUF4283"/>
</dbReference>
<dbReference type="KEGG" id="eus:EUTSA_v10003106mg"/>
<evidence type="ECO:0000313" key="4">
    <source>
        <dbReference type="Proteomes" id="UP000030689"/>
    </source>
</evidence>
<dbReference type="EMBL" id="KI517609">
    <property type="protein sequence ID" value="ESQ37486.1"/>
    <property type="molecule type" value="Genomic_DNA"/>
</dbReference>
<evidence type="ECO:0000313" key="3">
    <source>
        <dbReference type="EMBL" id="ESQ37486.1"/>
    </source>
</evidence>
<dbReference type="Pfam" id="PF14111">
    <property type="entry name" value="DUF4283"/>
    <property type="match status" value="1"/>
</dbReference>
<dbReference type="Proteomes" id="UP000030689">
    <property type="component" value="Unassembled WGS sequence"/>
</dbReference>
<reference evidence="3 4" key="1">
    <citation type="journal article" date="2013" name="Front. Plant Sci.">
        <title>The Reference Genome of the Halophytic Plant Eutrema salsugineum.</title>
        <authorList>
            <person name="Yang R."/>
            <person name="Jarvis D.E."/>
            <person name="Chen H."/>
            <person name="Beilstein M.A."/>
            <person name="Grimwood J."/>
            <person name="Jenkins J."/>
            <person name="Shu S."/>
            <person name="Prochnik S."/>
            <person name="Xin M."/>
            <person name="Ma C."/>
            <person name="Schmutz J."/>
            <person name="Wing R.A."/>
            <person name="Mitchell-Olds T."/>
            <person name="Schumaker K.S."/>
            <person name="Wang X."/>
        </authorList>
    </citation>
    <scope>NUCLEOTIDE SEQUENCE [LARGE SCALE GENOMIC DNA]</scope>
</reference>
<dbReference type="Gramene" id="ESQ37486">
    <property type="protein sequence ID" value="ESQ37486"/>
    <property type="gene ID" value="EUTSA_v10003106mg"/>
</dbReference>
<keyword evidence="4" id="KW-1185">Reference proteome</keyword>
<keyword evidence="1" id="KW-0732">Signal</keyword>
<gene>
    <name evidence="3" type="ORF">EUTSA_v10003106mg</name>
</gene>
<name>V4MY95_EUTSA</name>
<sequence length="236" mass="26434">MSGNRKRVSVSTLIVMVLMLSASQVTKGNKDVALAPVSENGLLPNPISCIGDARKVPDCVKVLKKLQLRNIKKECCIVLFGIPEDCFGILFPASFAYRVVLKMTCKLIGIGGFRSTSTLSPPGILLALYASMSRRYSREEKGKDLASSHRWIRDPPIRLPDESNPDLIEANRLTLIGWVLNPNVQKTKALISFMPQVWRMEENIVGKDLGTEKFHFKFRSEEDLQAVLNEATFHFK</sequence>
<dbReference type="eggNOG" id="KOG1075">
    <property type="taxonomic scope" value="Eukaryota"/>
</dbReference>
<feature type="chain" id="PRO_5004722998" description="DUF4283 domain-containing protein" evidence="1">
    <location>
        <begin position="29"/>
        <end position="236"/>
    </location>
</feature>
<protein>
    <recommendedName>
        <fullName evidence="2">DUF4283 domain-containing protein</fullName>
    </recommendedName>
</protein>
<dbReference type="AlphaFoldDB" id="V4MY95"/>
<feature type="signal peptide" evidence="1">
    <location>
        <begin position="1"/>
        <end position="28"/>
    </location>
</feature>
<feature type="domain" description="DUF4283" evidence="2">
    <location>
        <begin position="169"/>
        <end position="235"/>
    </location>
</feature>
<evidence type="ECO:0000256" key="1">
    <source>
        <dbReference type="SAM" id="SignalP"/>
    </source>
</evidence>